<reference evidence="3" key="1">
    <citation type="submission" date="2012-02" db="EMBL/GenBank/DDBJ databases">
        <title>Complete genome sequence of Rickettsia australis strain Cutlack.</title>
        <authorList>
            <person name="Johnson S.L."/>
            <person name="Munk A.C."/>
            <person name="Han S."/>
            <person name="Bruce D.C."/>
            <person name="Dasch G.A."/>
        </authorList>
    </citation>
    <scope>NUCLEOTIDE SEQUENCE [LARGE SCALE GENOMIC DNA]</scope>
    <source>
        <strain evidence="3">Cutlack</strain>
    </source>
</reference>
<keyword evidence="1" id="KW-1133">Transmembrane helix</keyword>
<evidence type="ECO:0000313" key="2">
    <source>
        <dbReference type="EMBL" id="AFC70642.1"/>
    </source>
</evidence>
<dbReference type="Proteomes" id="UP000007589">
    <property type="component" value="Chromosome"/>
</dbReference>
<dbReference type="RefSeq" id="WP_014412184.1">
    <property type="nucleotide sequence ID" value="NC_017058.1"/>
</dbReference>
<protein>
    <submittedName>
        <fullName evidence="2">Uncharacterized protein</fullName>
    </submittedName>
</protein>
<dbReference type="HOGENOM" id="CLU_2864946_0_0_5"/>
<keyword evidence="3" id="KW-1185">Reference proteome</keyword>
<accession>H8K9C2</accession>
<keyword evidence="1" id="KW-0812">Transmembrane</keyword>
<dbReference type="KEGG" id="rau:MC5_01165"/>
<sequence>MSPSNLASTALFCKNLIPLMLVLQYVIPFSIARVKESIKLISNFFLMSSEIFAKQFKPLYLPTK</sequence>
<dbReference type="EMBL" id="CP003338">
    <property type="protein sequence ID" value="AFC70642.1"/>
    <property type="molecule type" value="Genomic_DNA"/>
</dbReference>
<organism evidence="2 3">
    <name type="scientific">Rickettsia australis (strain Cutlack)</name>
    <dbReference type="NCBI Taxonomy" id="1105110"/>
    <lineage>
        <taxon>Bacteria</taxon>
        <taxon>Pseudomonadati</taxon>
        <taxon>Pseudomonadota</taxon>
        <taxon>Alphaproteobacteria</taxon>
        <taxon>Rickettsiales</taxon>
        <taxon>Rickettsiaceae</taxon>
        <taxon>Rickettsieae</taxon>
        <taxon>Rickettsia</taxon>
        <taxon>spotted fever group</taxon>
    </lineage>
</organism>
<keyword evidence="1" id="KW-0472">Membrane</keyword>
<name>H8K9C2_RICAC</name>
<evidence type="ECO:0000313" key="3">
    <source>
        <dbReference type="Proteomes" id="UP000007589"/>
    </source>
</evidence>
<proteinExistence type="predicted"/>
<dbReference type="AlphaFoldDB" id="H8K9C2"/>
<feature type="transmembrane region" description="Helical" evidence="1">
    <location>
        <begin position="6"/>
        <end position="27"/>
    </location>
</feature>
<gene>
    <name evidence="2" type="ordered locus">MC5_01165</name>
</gene>
<evidence type="ECO:0000256" key="1">
    <source>
        <dbReference type="SAM" id="Phobius"/>
    </source>
</evidence>